<comment type="caution">
    <text evidence="1">The sequence shown here is derived from an EMBL/GenBank/DDBJ whole genome shotgun (WGS) entry which is preliminary data.</text>
</comment>
<dbReference type="Proteomes" id="UP000003836">
    <property type="component" value="Unassembled WGS sequence"/>
</dbReference>
<evidence type="ECO:0000313" key="2">
    <source>
        <dbReference type="Proteomes" id="UP000003836"/>
    </source>
</evidence>
<organism evidence="1 2">
    <name type="scientific">Vibrio tubiashii ATCC 19109</name>
    <dbReference type="NCBI Taxonomy" id="1051646"/>
    <lineage>
        <taxon>Bacteria</taxon>
        <taxon>Pseudomonadati</taxon>
        <taxon>Pseudomonadota</taxon>
        <taxon>Gammaproteobacteria</taxon>
        <taxon>Vibrionales</taxon>
        <taxon>Vibrionaceae</taxon>
        <taxon>Vibrio</taxon>
        <taxon>Vibrio oreintalis group</taxon>
    </lineage>
</organism>
<sequence length="50" mass="5708">MQNFSALVEVSKGFMHLPSLGLYAPSKDKNAFTLIKEKMYQLRENAESFP</sequence>
<gene>
    <name evidence="1" type="ORF">VITU9109_08246</name>
</gene>
<name>A0ABN0DBU4_9VIBR</name>
<proteinExistence type="predicted"/>
<protein>
    <submittedName>
        <fullName evidence="1">Uncharacterized protein</fullName>
    </submittedName>
</protein>
<keyword evidence="2" id="KW-1185">Reference proteome</keyword>
<accession>A0ABN0DBU4</accession>
<dbReference type="EMBL" id="AFWI01000183">
    <property type="protein sequence ID" value="EGU49970.1"/>
    <property type="molecule type" value="Genomic_DNA"/>
</dbReference>
<reference evidence="1 2" key="1">
    <citation type="journal article" date="2012" name="Int. J. Syst. Evol. Microbiol.">
        <title>Vibrio caribbeanicus sp. nov., isolated from the marine sponge Scleritoderma cyanea.</title>
        <authorList>
            <person name="Hoffmann M."/>
            <person name="Monday S.R."/>
            <person name="Allard M.W."/>
            <person name="Strain E.A."/>
            <person name="Whittaker P."/>
            <person name="Naum M."/>
            <person name="McCarthy P.J."/>
            <person name="Lopez J.V."/>
            <person name="Fischer M."/>
            <person name="Brown E.W."/>
        </authorList>
    </citation>
    <scope>NUCLEOTIDE SEQUENCE [LARGE SCALE GENOMIC DNA]</scope>
    <source>
        <strain evidence="1 2">ATCC 19109</strain>
    </source>
</reference>
<evidence type="ECO:0000313" key="1">
    <source>
        <dbReference type="EMBL" id="EGU49970.1"/>
    </source>
</evidence>